<feature type="transmembrane region" description="Helical" evidence="2">
    <location>
        <begin position="37"/>
        <end position="55"/>
    </location>
</feature>
<keyword evidence="2" id="KW-1133">Transmembrane helix</keyword>
<dbReference type="AlphaFoldDB" id="A0A6J5DKR3"/>
<gene>
    <name evidence="3" type="ORF">LMG29542_02417</name>
</gene>
<sequence>MRCARAAFDMDMDFDDEITLPDPTRWKVFGRTIPTDLPLTVFLVFAVVMVSWMTYIGMHADVDLPGGDAVTAAASGPKAAQLAQAMGKMQPQSQSSSGAPRIGINSSLPSQTSAQLRHQFYFAYIAACQANANAGRTLYDSDMNSQLASQKLNTVLNMGISYSRISDAEFSLTLTGNIAPDVLSSAEYAEISQYGQHVTPSSCADVMSQLRAMAAQQGGAAPAPAQRS</sequence>
<keyword evidence="4" id="KW-1185">Reference proteome</keyword>
<accession>A0A6J5DKR3</accession>
<name>A0A6J5DKR3_9BURK</name>
<protein>
    <submittedName>
        <fullName evidence="3">Uncharacterized protein</fullName>
    </submittedName>
</protein>
<organism evidence="3 4">
    <name type="scientific">Paraburkholderia humisilvae</name>
    <dbReference type="NCBI Taxonomy" id="627669"/>
    <lineage>
        <taxon>Bacteria</taxon>
        <taxon>Pseudomonadati</taxon>
        <taxon>Pseudomonadota</taxon>
        <taxon>Betaproteobacteria</taxon>
        <taxon>Burkholderiales</taxon>
        <taxon>Burkholderiaceae</taxon>
        <taxon>Paraburkholderia</taxon>
    </lineage>
</organism>
<feature type="region of interest" description="Disordered" evidence="1">
    <location>
        <begin position="83"/>
        <end position="104"/>
    </location>
</feature>
<keyword evidence="2" id="KW-0812">Transmembrane</keyword>
<feature type="compositionally biased region" description="Polar residues" evidence="1">
    <location>
        <begin position="90"/>
        <end position="104"/>
    </location>
</feature>
<keyword evidence="2" id="KW-0472">Membrane</keyword>
<evidence type="ECO:0000256" key="1">
    <source>
        <dbReference type="SAM" id="MobiDB-lite"/>
    </source>
</evidence>
<evidence type="ECO:0000313" key="3">
    <source>
        <dbReference type="EMBL" id="CAB3754668.1"/>
    </source>
</evidence>
<proteinExistence type="predicted"/>
<dbReference type="Proteomes" id="UP000494363">
    <property type="component" value="Unassembled WGS sequence"/>
</dbReference>
<evidence type="ECO:0000313" key="4">
    <source>
        <dbReference type="Proteomes" id="UP000494363"/>
    </source>
</evidence>
<evidence type="ECO:0000256" key="2">
    <source>
        <dbReference type="SAM" id="Phobius"/>
    </source>
</evidence>
<dbReference type="EMBL" id="CADIKH010000009">
    <property type="protein sequence ID" value="CAB3754668.1"/>
    <property type="molecule type" value="Genomic_DNA"/>
</dbReference>
<reference evidence="3 4" key="1">
    <citation type="submission" date="2020-04" db="EMBL/GenBank/DDBJ databases">
        <authorList>
            <person name="De Canck E."/>
        </authorList>
    </citation>
    <scope>NUCLEOTIDE SEQUENCE [LARGE SCALE GENOMIC DNA]</scope>
    <source>
        <strain evidence="3 4">LMG 29542</strain>
    </source>
</reference>